<comment type="caution">
    <text evidence="1">The sequence shown here is derived from an EMBL/GenBank/DDBJ whole genome shotgun (WGS) entry which is preliminary data.</text>
</comment>
<sequence>MSVLKMYFKLVRRFSRFLLKMYFKFVRRFSRFLMFHVPFDGAFYMHIWATDKLLGGRGKEIFGDPL</sequence>
<reference evidence="1 2" key="1">
    <citation type="submission" date="2018-06" db="EMBL/GenBank/DDBJ databases">
        <title>Marinomonas sp. YLB-05 draft genome sequence.</title>
        <authorList>
            <person name="Yu L."/>
            <person name="Tang X."/>
        </authorList>
    </citation>
    <scope>NUCLEOTIDE SEQUENCE [LARGE SCALE GENOMIC DNA]</scope>
    <source>
        <strain evidence="1 2">YLB-05</strain>
    </source>
</reference>
<organism evidence="1 2">
    <name type="scientific">Marinomonas piezotolerans</name>
    <dbReference type="NCBI Taxonomy" id="2213058"/>
    <lineage>
        <taxon>Bacteria</taxon>
        <taxon>Pseudomonadati</taxon>
        <taxon>Pseudomonadota</taxon>
        <taxon>Gammaproteobacteria</taxon>
        <taxon>Oceanospirillales</taxon>
        <taxon>Oceanospirillaceae</taxon>
        <taxon>Marinomonas</taxon>
    </lineage>
</organism>
<proteinExistence type="predicted"/>
<dbReference type="Proteomes" id="UP000254326">
    <property type="component" value="Unassembled WGS sequence"/>
</dbReference>
<dbReference type="EMBL" id="QKRA01000003">
    <property type="protein sequence ID" value="RDL44339.1"/>
    <property type="molecule type" value="Genomic_DNA"/>
</dbReference>
<keyword evidence="2" id="KW-1185">Reference proteome</keyword>
<gene>
    <name evidence="1" type="ORF">DN730_08005</name>
</gene>
<protein>
    <submittedName>
        <fullName evidence="1">Uncharacterized protein</fullName>
    </submittedName>
</protein>
<name>A0A370U976_9GAMM</name>
<accession>A0A370U976</accession>
<dbReference type="RefSeq" id="WP_115467602.1">
    <property type="nucleotide sequence ID" value="NZ_QKRA01000003.1"/>
</dbReference>
<evidence type="ECO:0000313" key="2">
    <source>
        <dbReference type="Proteomes" id="UP000254326"/>
    </source>
</evidence>
<evidence type="ECO:0000313" key="1">
    <source>
        <dbReference type="EMBL" id="RDL44339.1"/>
    </source>
</evidence>
<dbReference type="AlphaFoldDB" id="A0A370U976"/>